<proteinExistence type="predicted"/>
<accession>A0A5C1A5X5</accession>
<reference evidence="2" key="1">
    <citation type="submission" date="2019-08" db="EMBL/GenBank/DDBJ databases">
        <title>Limnoglobus roseus gen. nov., sp. nov., a novel freshwater planctomycete with a giant genome from the family Gemmataceae.</title>
        <authorList>
            <person name="Kulichevskaya I.S."/>
            <person name="Naumoff D.G."/>
            <person name="Miroshnikov K."/>
            <person name="Ivanova A."/>
            <person name="Philippov D.A."/>
            <person name="Hakobyan A."/>
            <person name="Rijpstra I.C."/>
            <person name="Sinninghe Damste J.S."/>
            <person name="Liesack W."/>
            <person name="Dedysh S.N."/>
        </authorList>
    </citation>
    <scope>NUCLEOTIDE SEQUENCE [LARGE SCALE GENOMIC DNA]</scope>
    <source>
        <strain evidence="2">PX52</strain>
    </source>
</reference>
<dbReference type="EMBL" id="CP042425">
    <property type="protein sequence ID" value="QEL13232.1"/>
    <property type="molecule type" value="Genomic_DNA"/>
</dbReference>
<dbReference type="KEGG" id="lrs:PX52LOC_00086"/>
<protein>
    <submittedName>
        <fullName evidence="1">Uncharacterized protein</fullName>
    </submittedName>
</protein>
<organism evidence="1 2">
    <name type="scientific">Limnoglobus roseus</name>
    <dbReference type="NCBI Taxonomy" id="2598579"/>
    <lineage>
        <taxon>Bacteria</taxon>
        <taxon>Pseudomonadati</taxon>
        <taxon>Planctomycetota</taxon>
        <taxon>Planctomycetia</taxon>
        <taxon>Gemmatales</taxon>
        <taxon>Gemmataceae</taxon>
        <taxon>Limnoglobus</taxon>
    </lineage>
</organism>
<name>A0A5C1A5X5_9BACT</name>
<sequence>MMSSGLSPDVDFIEELKMRRWARENYVPAERRDKSWHPIVLEEMTRKDKEKRSPALAG</sequence>
<evidence type="ECO:0000313" key="1">
    <source>
        <dbReference type="EMBL" id="QEL13232.1"/>
    </source>
</evidence>
<dbReference type="Proteomes" id="UP000324974">
    <property type="component" value="Chromosome"/>
</dbReference>
<dbReference type="AlphaFoldDB" id="A0A5C1A5X5"/>
<keyword evidence="2" id="KW-1185">Reference proteome</keyword>
<gene>
    <name evidence="1" type="ORF">PX52LOC_00086</name>
</gene>
<evidence type="ECO:0000313" key="2">
    <source>
        <dbReference type="Proteomes" id="UP000324974"/>
    </source>
</evidence>